<evidence type="ECO:0000256" key="3">
    <source>
        <dbReference type="ARBA" id="ARBA00022946"/>
    </source>
</evidence>
<evidence type="ECO:0000256" key="2">
    <source>
        <dbReference type="ARBA" id="ARBA00009508"/>
    </source>
</evidence>
<name>A0ABR4N7W1_9FUNG</name>
<dbReference type="Proteomes" id="UP001527925">
    <property type="component" value="Unassembled WGS sequence"/>
</dbReference>
<dbReference type="InterPro" id="IPR045293">
    <property type="entry name" value="Complex1_LYR_LYRM2"/>
</dbReference>
<keyword evidence="9" id="KW-1185">Reference proteome</keyword>
<feature type="domain" description="Complex 1 LYR protein" evidence="7">
    <location>
        <begin position="22"/>
        <end position="77"/>
    </location>
</feature>
<gene>
    <name evidence="8" type="primary">LYRM2</name>
    <name evidence="8" type="ORF">HK105_204807</name>
</gene>
<comment type="function">
    <text evidence="6">Involved in efficient integration of the N-module into mitochondrial respiratory chain complex I.</text>
</comment>
<evidence type="ECO:0000313" key="8">
    <source>
        <dbReference type="EMBL" id="KAL2915622.1"/>
    </source>
</evidence>
<dbReference type="CDD" id="cd20262">
    <property type="entry name" value="Complex1_LYR_LYRM2"/>
    <property type="match status" value="1"/>
</dbReference>
<evidence type="ECO:0000256" key="5">
    <source>
        <dbReference type="ARBA" id="ARBA00026235"/>
    </source>
</evidence>
<dbReference type="EMBL" id="JADGIZ020000022">
    <property type="protein sequence ID" value="KAL2915622.1"/>
    <property type="molecule type" value="Genomic_DNA"/>
</dbReference>
<organism evidence="8 9">
    <name type="scientific">Polyrhizophydium stewartii</name>
    <dbReference type="NCBI Taxonomy" id="2732419"/>
    <lineage>
        <taxon>Eukaryota</taxon>
        <taxon>Fungi</taxon>
        <taxon>Fungi incertae sedis</taxon>
        <taxon>Chytridiomycota</taxon>
        <taxon>Chytridiomycota incertae sedis</taxon>
        <taxon>Chytridiomycetes</taxon>
        <taxon>Rhizophydiales</taxon>
        <taxon>Rhizophydiales incertae sedis</taxon>
        <taxon>Polyrhizophydium</taxon>
    </lineage>
</organism>
<comment type="similarity">
    <text evidence="2">Belongs to the complex I LYR family.</text>
</comment>
<dbReference type="InterPro" id="IPR008011">
    <property type="entry name" value="Complex1_LYR_dom"/>
</dbReference>
<keyword evidence="3" id="KW-0809">Transit peptide</keyword>
<accession>A0ABR4N7W1</accession>
<dbReference type="PANTHER" id="PTHR13675">
    <property type="entry name" value="LYR MOTIF-CONTAINING PROTEIN 2"/>
    <property type="match status" value="1"/>
</dbReference>
<evidence type="ECO:0000313" key="9">
    <source>
        <dbReference type="Proteomes" id="UP001527925"/>
    </source>
</evidence>
<reference evidence="8 9" key="1">
    <citation type="submission" date="2023-09" db="EMBL/GenBank/DDBJ databases">
        <title>Pangenome analysis of Batrachochytrium dendrobatidis and related Chytrids.</title>
        <authorList>
            <person name="Yacoub M.N."/>
            <person name="Stajich J.E."/>
            <person name="James T.Y."/>
        </authorList>
    </citation>
    <scope>NUCLEOTIDE SEQUENCE [LARGE SCALE GENOMIC DNA]</scope>
    <source>
        <strain evidence="8 9">JEL0888</strain>
    </source>
</reference>
<evidence type="ECO:0000259" key="7">
    <source>
        <dbReference type="Pfam" id="PF05347"/>
    </source>
</evidence>
<dbReference type="Pfam" id="PF05347">
    <property type="entry name" value="Complex1_LYR"/>
    <property type="match status" value="1"/>
</dbReference>
<comment type="caution">
    <text evidence="8">The sequence shown here is derived from an EMBL/GenBank/DDBJ whole genome shotgun (WGS) entry which is preliminary data.</text>
</comment>
<sequence>MPSPSARAAPVLSLKQFMTRGQVLALYRDILRCTKFVAPSDRAYIREWARSDIERYRHETSDDKIRMLISQGKVQLRTLENSVALSRRRFDADAGGDTFSSA</sequence>
<proteinExistence type="inferred from homology"/>
<dbReference type="PANTHER" id="PTHR13675:SF0">
    <property type="entry name" value="LYR MOTIF-CONTAINING PROTEIN 2"/>
    <property type="match status" value="1"/>
</dbReference>
<protein>
    <recommendedName>
        <fullName evidence="5">LYR motif-containing protein 2</fullName>
    </recommendedName>
</protein>
<evidence type="ECO:0000256" key="4">
    <source>
        <dbReference type="ARBA" id="ARBA00023128"/>
    </source>
</evidence>
<comment type="subcellular location">
    <subcellularLocation>
        <location evidence="1">Mitochondrion</location>
    </subcellularLocation>
</comment>
<evidence type="ECO:0000256" key="6">
    <source>
        <dbReference type="ARBA" id="ARBA00044735"/>
    </source>
</evidence>
<keyword evidence="4" id="KW-0496">Mitochondrion</keyword>
<evidence type="ECO:0000256" key="1">
    <source>
        <dbReference type="ARBA" id="ARBA00004173"/>
    </source>
</evidence>